<keyword evidence="1" id="KW-0472">Membrane</keyword>
<evidence type="ECO:0000256" key="1">
    <source>
        <dbReference type="SAM" id="Phobius"/>
    </source>
</evidence>
<name>A0A1E7NAU9_KITAU</name>
<dbReference type="EMBL" id="JPRF03000018">
    <property type="protein sequence ID" value="OEV37820.1"/>
    <property type="molecule type" value="Genomic_DNA"/>
</dbReference>
<dbReference type="RefSeq" id="WP_030557043.1">
    <property type="nucleotide sequence ID" value="NZ_BMUB01000036.1"/>
</dbReference>
<dbReference type="GO" id="GO:0015558">
    <property type="term" value="F:secondary active p-aminobenzoyl-glutamate transmembrane transporter activity"/>
    <property type="evidence" value="ECO:0007669"/>
    <property type="project" value="InterPro"/>
</dbReference>
<dbReference type="AlphaFoldDB" id="A0A1E7NAU9"/>
<gene>
    <name evidence="2" type="ORF">GCM10010502_70410</name>
    <name evidence="3" type="ORF">HS99_0024855</name>
</gene>
<keyword evidence="1" id="KW-0812">Transmembrane</keyword>
<dbReference type="Proteomes" id="UP000610124">
    <property type="component" value="Unassembled WGS sequence"/>
</dbReference>
<feature type="transmembrane region" description="Helical" evidence="1">
    <location>
        <begin position="282"/>
        <end position="302"/>
    </location>
</feature>
<reference evidence="2" key="5">
    <citation type="submission" date="2020-09" db="EMBL/GenBank/DDBJ databases">
        <authorList>
            <person name="Sun Q."/>
            <person name="Ohkuma M."/>
        </authorList>
    </citation>
    <scope>NUCLEOTIDE SEQUENCE</scope>
    <source>
        <strain evidence="2">JCM 4434</strain>
    </source>
</reference>
<comment type="caution">
    <text evidence="3">The sequence shown here is derived from an EMBL/GenBank/DDBJ whole genome shotgun (WGS) entry which is preliminary data.</text>
</comment>
<protein>
    <submittedName>
        <fullName evidence="2 3">Aminobenzoyl-glutamate transporter</fullName>
    </submittedName>
</protein>
<dbReference type="EMBL" id="BMUB01000036">
    <property type="protein sequence ID" value="GGV05428.1"/>
    <property type="molecule type" value="Genomic_DNA"/>
</dbReference>
<reference evidence="2" key="1">
    <citation type="journal article" date="2014" name="Int. J. Syst. Evol. Microbiol.">
        <title>Complete genome sequence of Corynebacterium casei LMG S-19264T (=DSM 44701T), isolated from a smear-ripened cheese.</title>
        <authorList>
            <consortium name="US DOE Joint Genome Institute (JGI-PGF)"/>
            <person name="Walter F."/>
            <person name="Albersmeier A."/>
            <person name="Kalinowski J."/>
            <person name="Ruckert C."/>
        </authorList>
    </citation>
    <scope>NUCLEOTIDE SEQUENCE</scope>
    <source>
        <strain evidence="2">JCM 4434</strain>
    </source>
</reference>
<dbReference type="GO" id="GO:1902604">
    <property type="term" value="P:p-aminobenzoyl-glutamate transmembrane transport"/>
    <property type="evidence" value="ECO:0007669"/>
    <property type="project" value="InterPro"/>
</dbReference>
<dbReference type="Pfam" id="PF03806">
    <property type="entry name" value="ABG_transport"/>
    <property type="match status" value="1"/>
</dbReference>
<dbReference type="OrthoDB" id="3314392at2"/>
<feature type="transmembrane region" description="Helical" evidence="1">
    <location>
        <begin position="363"/>
        <end position="382"/>
    </location>
</feature>
<sequence>MTATVTESRETEPGSPSMRAMNRAMTAIEKAGNRLPDPFWLFWGLAAVVAVLSAVLAAEHVSAVLPGTHKTIEVQSLLSKDGFNLVVGHAVENFANFPPLSTVLIVMFGIVVAEKSGLFETLLRRLVARVSGRYLTFALALTAMVSHVAGDAAYVTLIPLGAALYRAAGRSPVLGCVVAYVSVSAGFNASPVLTTTDVLLSSMSTAATHVIDPHAVVTPVSNYWFGLASSVLMAFVITVVVETVLARRSDLEPDEPVAAAPIAEKAQAQAQAMEATARQRSALRGAALVALGLAGLLVVAMIPTHSPLRGDHGGIVNSPVFSGMAVVLGVFFAVIGWVYGRLAGTFRGAPDVMAAMADGTRSMAPTIVLFFAMSQFLAYFKWTKLGDILAVKGAETLRDLHLSGWVVLLGVAVLIAVMNLLVTSGSALWALVAPVLVPMLMLVGIHPEATQAMYRVADSVTKCITPMSPFFMMAVAYLRQYRRNPGIGTLASFTLPVAAVAWVAWVAFFLAWYLLGIPFGIG</sequence>
<dbReference type="PANTHER" id="PTHR30282:SF0">
    <property type="entry name" value="P-AMINOBENZOYL-GLUTAMATE TRANSPORT PROTEIN"/>
    <property type="match status" value="1"/>
</dbReference>
<accession>A0A1E7NAU9</accession>
<accession>A0A8H9I5A9</accession>
<feature type="transmembrane region" description="Helical" evidence="1">
    <location>
        <begin position="402"/>
        <end position="421"/>
    </location>
</feature>
<feature type="transmembrane region" description="Helical" evidence="1">
    <location>
        <begin position="134"/>
        <end position="157"/>
    </location>
</feature>
<dbReference type="InterPro" id="IPR004697">
    <property type="entry name" value="AbgT"/>
</dbReference>
<dbReference type="Proteomes" id="UP000037395">
    <property type="component" value="Unassembled WGS sequence"/>
</dbReference>
<feature type="transmembrane region" description="Helical" evidence="1">
    <location>
        <begin position="223"/>
        <end position="245"/>
    </location>
</feature>
<organism evidence="3 4">
    <name type="scientific">Kitasatospora aureofaciens</name>
    <name type="common">Streptomyces aureofaciens</name>
    <dbReference type="NCBI Taxonomy" id="1894"/>
    <lineage>
        <taxon>Bacteria</taxon>
        <taxon>Bacillati</taxon>
        <taxon>Actinomycetota</taxon>
        <taxon>Actinomycetes</taxon>
        <taxon>Kitasatosporales</taxon>
        <taxon>Streptomycetaceae</taxon>
        <taxon>Kitasatospora</taxon>
    </lineage>
</organism>
<evidence type="ECO:0000313" key="4">
    <source>
        <dbReference type="Proteomes" id="UP000037395"/>
    </source>
</evidence>
<feature type="transmembrane region" description="Helical" evidence="1">
    <location>
        <begin position="94"/>
        <end position="113"/>
    </location>
</feature>
<dbReference type="GeneID" id="97489914"/>
<keyword evidence="1" id="KW-1133">Transmembrane helix</keyword>
<keyword evidence="4" id="KW-1185">Reference proteome</keyword>
<feature type="transmembrane region" description="Helical" evidence="1">
    <location>
        <begin position="322"/>
        <end position="342"/>
    </location>
</feature>
<dbReference type="PANTHER" id="PTHR30282">
    <property type="entry name" value="P-AMINOBENZOYL GLUTAMATE TRANSPORTER"/>
    <property type="match status" value="1"/>
</dbReference>
<reference evidence="3" key="4">
    <citation type="submission" date="2016-08" db="EMBL/GenBank/DDBJ databases">
        <title>Sequencing, Assembly and Comparative Genomics of S. aureofaciens ATCC 10762.</title>
        <authorList>
            <person name="Gradnigo J.S."/>
            <person name="Johnson N."/>
            <person name="Somerville G.A."/>
        </authorList>
    </citation>
    <scope>NUCLEOTIDE SEQUENCE [LARGE SCALE GENOMIC DNA]</scope>
    <source>
        <strain evidence="3">ATCC 10762</strain>
    </source>
</reference>
<feature type="transmembrane region" description="Helical" evidence="1">
    <location>
        <begin position="39"/>
        <end position="58"/>
    </location>
</feature>
<feature type="transmembrane region" description="Helical" evidence="1">
    <location>
        <begin position="428"/>
        <end position="447"/>
    </location>
</feature>
<evidence type="ECO:0000313" key="2">
    <source>
        <dbReference type="EMBL" id="GGV05428.1"/>
    </source>
</evidence>
<proteinExistence type="predicted"/>
<reference evidence="4" key="3">
    <citation type="submission" date="2016-08" db="EMBL/GenBank/DDBJ databases">
        <title>Sequencing, assembly and comparative genomics of S. aureofaciens ATCC 10762.</title>
        <authorList>
            <person name="Gradnigo J.S."/>
            <person name="Johnson N."/>
            <person name="Somerville G.A."/>
        </authorList>
    </citation>
    <scope>NUCLEOTIDE SEQUENCE [LARGE SCALE GENOMIC DNA]</scope>
    <source>
        <strain evidence="4">ATCC 10762 / DSM 40127 / CCM 3239 / JCM 4008 / LMG 5968 / NBRC 12843 / NCIMB 8234 / A-377</strain>
    </source>
</reference>
<feature type="transmembrane region" description="Helical" evidence="1">
    <location>
        <begin position="459"/>
        <end position="478"/>
    </location>
</feature>
<reference evidence="3 4" key="2">
    <citation type="submission" date="2014-07" db="EMBL/GenBank/DDBJ databases">
        <authorList>
            <person name="Zhang J.E."/>
            <person name="Yang H."/>
            <person name="Guo J."/>
            <person name="Deng Z."/>
            <person name="Luo H."/>
            <person name="Luo M."/>
            <person name="Zhao B."/>
        </authorList>
    </citation>
    <scope>NUCLEOTIDE SEQUENCE [LARGE SCALE GENOMIC DNA]</scope>
    <source>
        <strain evidence="3">ATCC 10762</strain>
        <strain evidence="4">ATCC 10762 / DSM 40127 / CCM 3239 / JCM 4008 / LMG 5968 / NBRC 12843 / NCIMB 8234 / A-377</strain>
    </source>
</reference>
<feature type="transmembrane region" description="Helical" evidence="1">
    <location>
        <begin position="490"/>
        <end position="515"/>
    </location>
</feature>
<evidence type="ECO:0000313" key="3">
    <source>
        <dbReference type="EMBL" id="OEV37820.1"/>
    </source>
</evidence>